<protein>
    <submittedName>
        <fullName evidence="2">Uncharacterized protein</fullName>
    </submittedName>
</protein>
<reference evidence="2" key="2">
    <citation type="submission" date="2021-02" db="EMBL/GenBank/DDBJ databases">
        <authorList>
            <person name="Kimball J.A."/>
            <person name="Haas M.W."/>
            <person name="Macchietto M."/>
            <person name="Kono T."/>
            <person name="Duquette J."/>
            <person name="Shao M."/>
        </authorList>
    </citation>
    <scope>NUCLEOTIDE SEQUENCE</scope>
    <source>
        <tissue evidence="2">Fresh leaf tissue</tissue>
    </source>
</reference>
<dbReference type="EMBL" id="JAAALK010000081">
    <property type="protein sequence ID" value="KAG8090625.1"/>
    <property type="molecule type" value="Genomic_DNA"/>
</dbReference>
<keyword evidence="3" id="KW-1185">Reference proteome</keyword>
<feature type="compositionally biased region" description="Basic and acidic residues" evidence="1">
    <location>
        <begin position="20"/>
        <end position="29"/>
    </location>
</feature>
<evidence type="ECO:0000256" key="1">
    <source>
        <dbReference type="SAM" id="MobiDB-lite"/>
    </source>
</evidence>
<proteinExistence type="predicted"/>
<evidence type="ECO:0000313" key="3">
    <source>
        <dbReference type="Proteomes" id="UP000729402"/>
    </source>
</evidence>
<dbReference type="Proteomes" id="UP000729402">
    <property type="component" value="Unassembled WGS sequence"/>
</dbReference>
<feature type="region of interest" description="Disordered" evidence="1">
    <location>
        <begin position="1"/>
        <end position="29"/>
    </location>
</feature>
<sequence>MKSSSTRNMNNLGHSTGNFHEQKGKDLSGIEEEHRSTNHFATEMLIILATKLSHSREIRDPQSPLLAAVLVVH</sequence>
<evidence type="ECO:0000313" key="2">
    <source>
        <dbReference type="EMBL" id="KAG8090625.1"/>
    </source>
</evidence>
<comment type="caution">
    <text evidence="2">The sequence shown here is derived from an EMBL/GenBank/DDBJ whole genome shotgun (WGS) entry which is preliminary data.</text>
</comment>
<feature type="compositionally biased region" description="Polar residues" evidence="1">
    <location>
        <begin position="1"/>
        <end position="19"/>
    </location>
</feature>
<gene>
    <name evidence="2" type="ORF">GUJ93_ZPchr0011g26966</name>
</gene>
<organism evidence="2 3">
    <name type="scientific">Zizania palustris</name>
    <name type="common">Northern wild rice</name>
    <dbReference type="NCBI Taxonomy" id="103762"/>
    <lineage>
        <taxon>Eukaryota</taxon>
        <taxon>Viridiplantae</taxon>
        <taxon>Streptophyta</taxon>
        <taxon>Embryophyta</taxon>
        <taxon>Tracheophyta</taxon>
        <taxon>Spermatophyta</taxon>
        <taxon>Magnoliopsida</taxon>
        <taxon>Liliopsida</taxon>
        <taxon>Poales</taxon>
        <taxon>Poaceae</taxon>
        <taxon>BOP clade</taxon>
        <taxon>Oryzoideae</taxon>
        <taxon>Oryzeae</taxon>
        <taxon>Zizaniinae</taxon>
        <taxon>Zizania</taxon>
    </lineage>
</organism>
<accession>A0A8J6BRL2</accession>
<name>A0A8J6BRL2_ZIZPA</name>
<reference evidence="2" key="1">
    <citation type="journal article" date="2021" name="bioRxiv">
        <title>Whole Genome Assembly and Annotation of Northern Wild Rice, Zizania palustris L., Supports a Whole Genome Duplication in the Zizania Genus.</title>
        <authorList>
            <person name="Haas M."/>
            <person name="Kono T."/>
            <person name="Macchietto M."/>
            <person name="Millas R."/>
            <person name="McGilp L."/>
            <person name="Shao M."/>
            <person name="Duquette J."/>
            <person name="Hirsch C.N."/>
            <person name="Kimball J."/>
        </authorList>
    </citation>
    <scope>NUCLEOTIDE SEQUENCE</scope>
    <source>
        <tissue evidence="2">Fresh leaf tissue</tissue>
    </source>
</reference>
<dbReference type="AlphaFoldDB" id="A0A8J6BRL2"/>